<keyword evidence="3 5" id="KW-0125">Carotenoid biosynthesis</keyword>
<evidence type="ECO:0000256" key="3">
    <source>
        <dbReference type="ARBA" id="ARBA00022746"/>
    </source>
</evidence>
<dbReference type="RefSeq" id="WP_317832015.1">
    <property type="nucleotide sequence ID" value="NZ_CP136920.1"/>
</dbReference>
<organism evidence="7 8">
    <name type="scientific">Rubellicoccus peritrichatus</name>
    <dbReference type="NCBI Taxonomy" id="3080537"/>
    <lineage>
        <taxon>Bacteria</taxon>
        <taxon>Pseudomonadati</taxon>
        <taxon>Verrucomicrobiota</taxon>
        <taxon>Opitutia</taxon>
        <taxon>Puniceicoccales</taxon>
        <taxon>Cerasicoccaceae</taxon>
        <taxon>Rubellicoccus</taxon>
    </lineage>
</organism>
<evidence type="ECO:0000256" key="2">
    <source>
        <dbReference type="ARBA" id="ARBA00006046"/>
    </source>
</evidence>
<dbReference type="GO" id="GO:0016491">
    <property type="term" value="F:oxidoreductase activity"/>
    <property type="evidence" value="ECO:0007669"/>
    <property type="project" value="UniProtKB-KW"/>
</dbReference>
<dbReference type="PANTHER" id="PTHR43734:SF7">
    <property type="entry name" value="4,4'-DIAPONEUROSPORENE OXYGENASE"/>
    <property type="match status" value="1"/>
</dbReference>
<dbReference type="Pfam" id="PF01593">
    <property type="entry name" value="Amino_oxidase"/>
    <property type="match status" value="1"/>
</dbReference>
<evidence type="ECO:0000313" key="8">
    <source>
        <dbReference type="Proteomes" id="UP001304300"/>
    </source>
</evidence>
<proteinExistence type="inferred from homology"/>
<name>A0AAQ3L6L1_9BACT</name>
<evidence type="ECO:0000259" key="6">
    <source>
        <dbReference type="Pfam" id="PF01593"/>
    </source>
</evidence>
<dbReference type="NCBIfam" id="TIGR02734">
    <property type="entry name" value="crtI_fam"/>
    <property type="match status" value="1"/>
</dbReference>
<evidence type="ECO:0000256" key="4">
    <source>
        <dbReference type="ARBA" id="ARBA00023002"/>
    </source>
</evidence>
<accession>A0AAQ3L6L1</accession>
<dbReference type="InterPro" id="IPR002937">
    <property type="entry name" value="Amino_oxidase"/>
</dbReference>
<protein>
    <submittedName>
        <fullName evidence="7">Phytoene desaturase family protein</fullName>
        <ecNumber evidence="7">1.-.-.-</ecNumber>
    </submittedName>
</protein>
<comment type="similarity">
    <text evidence="2 5">Belongs to the carotenoid/retinoid oxidoreductase family.</text>
</comment>
<dbReference type="AlphaFoldDB" id="A0AAQ3L6L1"/>
<dbReference type="PANTHER" id="PTHR43734">
    <property type="entry name" value="PHYTOENE DESATURASE"/>
    <property type="match status" value="1"/>
</dbReference>
<dbReference type="SUPFAM" id="SSF51905">
    <property type="entry name" value="FAD/NAD(P)-binding domain"/>
    <property type="match status" value="1"/>
</dbReference>
<evidence type="ECO:0000256" key="1">
    <source>
        <dbReference type="ARBA" id="ARBA00004829"/>
    </source>
</evidence>
<dbReference type="GO" id="GO:0016117">
    <property type="term" value="P:carotenoid biosynthetic process"/>
    <property type="evidence" value="ECO:0007669"/>
    <property type="project" value="UniProtKB-KW"/>
</dbReference>
<gene>
    <name evidence="7" type="primary">crtI</name>
    <name evidence="7" type="ORF">RZN69_15095</name>
</gene>
<sequence length="494" mass="54652">MGSREKKAIVIGGGLGGLSAAIYLAAKGLDVQLLEKNEHLGGKANRLSWNNFHFDTGPSLLTMPFVLREVFEAAGRKMEDYLELIRVRPACRYFFHDKQIFDAPGDLSAMREAIKEAFPDDLEGFDSFVRDGRRLWEVSGPAFLFNRMELETLFKINPLKGLAGLGALRKETLGQSLNRYFKEPHLIQLFSRYATYNGSDPSKTPATFNVISYVEMAFGSWHVKGGIYAMVEALAKLANELGVEISTDSPVARIRFSEGHKSVAGVIMESGEIIDSNNVLVNADAATALQGPLMADHPQSKKWQEDWCRREASSSGYVLLLAMDSENTSLACHNIFFRKDYAREFTELFDQPKPLTCPTIYVSVPGKIDSTQAPPGKESWFVLVNAPSLTKTRDWENYSEGILEQMSDLVPGFNTETILWQNALPPTFLEKKYNAWKGSIYGPSSNDLRSAFFRVRNRGAARGLAFAGGSAHPGGGIPLVLTSGRLAAEIITNQ</sequence>
<feature type="domain" description="Amine oxidase" evidence="6">
    <location>
        <begin position="15"/>
        <end position="491"/>
    </location>
</feature>
<evidence type="ECO:0000256" key="5">
    <source>
        <dbReference type="RuleBase" id="RU362075"/>
    </source>
</evidence>
<dbReference type="EMBL" id="CP136920">
    <property type="protein sequence ID" value="WOO39951.1"/>
    <property type="molecule type" value="Genomic_DNA"/>
</dbReference>
<evidence type="ECO:0000313" key="7">
    <source>
        <dbReference type="EMBL" id="WOO39951.1"/>
    </source>
</evidence>
<reference evidence="7 8" key="1">
    <citation type="submission" date="2023-10" db="EMBL/GenBank/DDBJ databases">
        <title>Rubellicoccus peritrichatus gen. nov., sp. nov., isolated from an algae of coral reef tank.</title>
        <authorList>
            <person name="Luo J."/>
        </authorList>
    </citation>
    <scope>NUCLEOTIDE SEQUENCE [LARGE SCALE GENOMIC DNA]</scope>
    <source>
        <strain evidence="7 8">CR14</strain>
    </source>
</reference>
<comment type="pathway">
    <text evidence="1 5">Carotenoid biosynthesis.</text>
</comment>
<dbReference type="InterPro" id="IPR036188">
    <property type="entry name" value="FAD/NAD-bd_sf"/>
</dbReference>
<dbReference type="Gene3D" id="3.50.50.60">
    <property type="entry name" value="FAD/NAD(P)-binding domain"/>
    <property type="match status" value="2"/>
</dbReference>
<keyword evidence="4 5" id="KW-0560">Oxidoreductase</keyword>
<dbReference type="Proteomes" id="UP001304300">
    <property type="component" value="Chromosome"/>
</dbReference>
<keyword evidence="8" id="KW-1185">Reference proteome</keyword>
<dbReference type="KEGG" id="puo:RZN69_15095"/>
<dbReference type="EC" id="1.-.-.-" evidence="7"/>
<dbReference type="InterPro" id="IPR014105">
    <property type="entry name" value="Carotenoid/retinoid_OxRdtase"/>
</dbReference>